<dbReference type="Pfam" id="PF19730">
    <property type="entry name" value="DUF6221"/>
    <property type="match status" value="1"/>
</dbReference>
<sequence>MTDPNSAPRNLESAGENPSLVEWLRECLDQDELLAKEAGRVRGELTGAHWHWEDNGSDEPLSVDFGLEYLNFDDSSSWARSVSLRSVEEVPTTSVGPLPEFIIHGEDEMKSVHAAHIVAWDPARVLAEIAAKRELLDLHRATARSNSRGRRECITCFETETPCRTLLILAQPYRSRPGFRKEWWR</sequence>
<name>A0A9X1NBS5_9ACTN</name>
<keyword evidence="2" id="KW-1185">Reference proteome</keyword>
<reference evidence="1" key="1">
    <citation type="submission" date="2021-11" db="EMBL/GenBank/DDBJ databases">
        <title>Streptomyces corallinus and Kineosporia corallina sp. nov., two new coral-derived marine actinobacteria.</title>
        <authorList>
            <person name="Buangrab K."/>
            <person name="Sutthacheep M."/>
            <person name="Yeemin T."/>
            <person name="Harunari E."/>
            <person name="Igarashi Y."/>
            <person name="Sripreechasak P."/>
            <person name="Kanchanasin P."/>
            <person name="Tanasupawat S."/>
            <person name="Phongsopitanun W."/>
        </authorList>
    </citation>
    <scope>NUCLEOTIDE SEQUENCE</scope>
    <source>
        <strain evidence="1">JCM 31032</strain>
    </source>
</reference>
<dbReference type="AlphaFoldDB" id="A0A9X1NBS5"/>
<dbReference type="RefSeq" id="WP_231439995.1">
    <property type="nucleotide sequence ID" value="NZ_JAJOMB010000003.1"/>
</dbReference>
<evidence type="ECO:0000313" key="1">
    <source>
        <dbReference type="EMBL" id="MCD5310819.1"/>
    </source>
</evidence>
<protein>
    <submittedName>
        <fullName evidence="1">DUF6221 family protein</fullName>
    </submittedName>
</protein>
<dbReference type="EMBL" id="JAJOMB010000003">
    <property type="protein sequence ID" value="MCD5310819.1"/>
    <property type="molecule type" value="Genomic_DNA"/>
</dbReference>
<proteinExistence type="predicted"/>
<organism evidence="1 2">
    <name type="scientific">Kineosporia babensis</name>
    <dbReference type="NCBI Taxonomy" id="499548"/>
    <lineage>
        <taxon>Bacteria</taxon>
        <taxon>Bacillati</taxon>
        <taxon>Actinomycetota</taxon>
        <taxon>Actinomycetes</taxon>
        <taxon>Kineosporiales</taxon>
        <taxon>Kineosporiaceae</taxon>
        <taxon>Kineosporia</taxon>
    </lineage>
</organism>
<accession>A0A9X1NBS5</accession>
<evidence type="ECO:0000313" key="2">
    <source>
        <dbReference type="Proteomes" id="UP001138997"/>
    </source>
</evidence>
<dbReference type="Proteomes" id="UP001138997">
    <property type="component" value="Unassembled WGS sequence"/>
</dbReference>
<gene>
    <name evidence="1" type="ORF">LR394_07930</name>
</gene>
<dbReference type="InterPro" id="IPR046193">
    <property type="entry name" value="DUF6221"/>
</dbReference>
<comment type="caution">
    <text evidence="1">The sequence shown here is derived from an EMBL/GenBank/DDBJ whole genome shotgun (WGS) entry which is preliminary data.</text>
</comment>